<dbReference type="InterPro" id="IPR011059">
    <property type="entry name" value="Metal-dep_hydrolase_composite"/>
</dbReference>
<dbReference type="AlphaFoldDB" id="A0A1H5PYD0"/>
<comment type="similarity">
    <text evidence="2">Belongs to the metallo-dependent hydrolases superfamily. Hydantoinase/dihydropyrimidinase family.</text>
</comment>
<dbReference type="InterPro" id="IPR032466">
    <property type="entry name" value="Metal_Hydrolase"/>
</dbReference>
<evidence type="ECO:0000313" key="5">
    <source>
        <dbReference type="Proteomes" id="UP000181980"/>
    </source>
</evidence>
<dbReference type="EMBL" id="FNUC01000004">
    <property type="protein sequence ID" value="SEF18872.1"/>
    <property type="molecule type" value="Genomic_DNA"/>
</dbReference>
<dbReference type="GO" id="GO:0016812">
    <property type="term" value="F:hydrolase activity, acting on carbon-nitrogen (but not peptide) bonds, in cyclic amides"/>
    <property type="evidence" value="ECO:0007669"/>
    <property type="project" value="TreeGrafter"/>
</dbReference>
<feature type="domain" description="Amidohydrolase-related" evidence="3">
    <location>
        <begin position="57"/>
        <end position="441"/>
    </location>
</feature>
<dbReference type="Proteomes" id="UP000181980">
    <property type="component" value="Unassembled WGS sequence"/>
</dbReference>
<dbReference type="InterPro" id="IPR006680">
    <property type="entry name" value="Amidohydro-rel"/>
</dbReference>
<reference evidence="5" key="1">
    <citation type="submission" date="2016-10" db="EMBL/GenBank/DDBJ databases">
        <authorList>
            <person name="Varghese N."/>
            <person name="Submissions S."/>
        </authorList>
    </citation>
    <scope>NUCLEOTIDE SEQUENCE [LARGE SCALE GENOMIC DNA]</scope>
    <source>
        <strain evidence="5">DSM 45237</strain>
    </source>
</reference>
<gene>
    <name evidence="4" type="ORF">SAMN04488561_6943</name>
</gene>
<evidence type="ECO:0000313" key="4">
    <source>
        <dbReference type="EMBL" id="SEF18872.1"/>
    </source>
</evidence>
<name>A0A1H5PYD0_9ACTN</name>
<evidence type="ECO:0000256" key="1">
    <source>
        <dbReference type="ARBA" id="ARBA00001947"/>
    </source>
</evidence>
<dbReference type="PANTHER" id="PTHR11647:SF1">
    <property type="entry name" value="COLLAPSIN RESPONSE MEDIATOR PROTEIN"/>
    <property type="match status" value="1"/>
</dbReference>
<accession>A0A1H5PYD0</accession>
<evidence type="ECO:0000256" key="2">
    <source>
        <dbReference type="ARBA" id="ARBA00008829"/>
    </source>
</evidence>
<dbReference type="RefSeq" id="WP_069111369.1">
    <property type="nucleotide sequence ID" value="NZ_FNUC01000004.1"/>
</dbReference>
<dbReference type="SUPFAM" id="SSF51556">
    <property type="entry name" value="Metallo-dependent hydrolases"/>
    <property type="match status" value="1"/>
</dbReference>
<evidence type="ECO:0000259" key="3">
    <source>
        <dbReference type="Pfam" id="PF01979"/>
    </source>
</evidence>
<proteinExistence type="inferred from homology"/>
<sequence length="464" mass="48820">MSVPQFDLVLTGGTVANADGDFRADVAVAGGRIAAVWPAGAAPAYTAGEVRDCTGQWILPGGVDPHVHVGITFGDVVTSEGHEACTRAALAGGTTTIVDFAIPRPGQDPLAAVLERQEGARRGAVTDYALHGCFTDEHVGNLDQIDELVRLGVRTIKVYTTYRDELMAGDKLIAAVMSALRPHQGLTYVHAEDNTTIERLLAELAGAGPIPYEKIVEARPESAEEKAVAHVLALAQEQGAPVYFVHQSTPAATELTRAARAAGVPAFSEVCPHYLLLDESAYAGRSGECFTCCPPLRARPTVDALLARTLAGQVDTIASDHCAFRREHKSANAHELRQMPFGMPGVQTRLPVVLSELVVHRGLPVSAAVELLSAGPARLSGLYPRKGVVRAGSDADLVLWSRDGETEISAAGLEQASDYTPFEGLRVHGRITTVVRAGVVVIGDGAVADPPAGQLLPSGPIIVD</sequence>
<dbReference type="PANTHER" id="PTHR11647">
    <property type="entry name" value="HYDRANTOINASE/DIHYDROPYRIMIDINASE FAMILY MEMBER"/>
    <property type="match status" value="1"/>
</dbReference>
<dbReference type="Gene3D" id="3.20.20.140">
    <property type="entry name" value="Metal-dependent hydrolases"/>
    <property type="match status" value="1"/>
</dbReference>
<dbReference type="InterPro" id="IPR050378">
    <property type="entry name" value="Metallo-dep_Hydrolases_sf"/>
</dbReference>
<dbReference type="Pfam" id="PF01979">
    <property type="entry name" value="Amidohydro_1"/>
    <property type="match status" value="1"/>
</dbReference>
<organism evidence="4 5">
    <name type="scientific">Jiangella alba</name>
    <dbReference type="NCBI Taxonomy" id="561176"/>
    <lineage>
        <taxon>Bacteria</taxon>
        <taxon>Bacillati</taxon>
        <taxon>Actinomycetota</taxon>
        <taxon>Actinomycetes</taxon>
        <taxon>Jiangellales</taxon>
        <taxon>Jiangellaceae</taxon>
        <taxon>Jiangella</taxon>
    </lineage>
</organism>
<keyword evidence="5" id="KW-1185">Reference proteome</keyword>
<comment type="cofactor">
    <cofactor evidence="1">
        <name>Zn(2+)</name>
        <dbReference type="ChEBI" id="CHEBI:29105"/>
    </cofactor>
</comment>
<dbReference type="OrthoDB" id="9775759at2"/>
<dbReference type="STRING" id="561176.SAMN04488561_6943"/>
<dbReference type="SUPFAM" id="SSF51338">
    <property type="entry name" value="Composite domain of metallo-dependent hydrolases"/>
    <property type="match status" value="1"/>
</dbReference>
<dbReference type="Gene3D" id="2.30.40.10">
    <property type="entry name" value="Urease, subunit C, domain 1"/>
    <property type="match status" value="1"/>
</dbReference>
<protein>
    <submittedName>
        <fullName evidence="4">Dihydropyrimidinase</fullName>
    </submittedName>
</protein>
<dbReference type="GO" id="GO:0005829">
    <property type="term" value="C:cytosol"/>
    <property type="evidence" value="ECO:0007669"/>
    <property type="project" value="TreeGrafter"/>
</dbReference>
<dbReference type="FunFam" id="3.20.20.140:FF:000174">
    <property type="entry name" value="Dihydropyrimidinase-related protein 2"/>
    <property type="match status" value="1"/>
</dbReference>